<dbReference type="AlphaFoldDB" id="A0A926HLC1"/>
<dbReference type="RefSeq" id="WP_249284004.1">
    <property type="nucleotide sequence ID" value="NZ_JACRSO010000001.1"/>
</dbReference>
<dbReference type="Proteomes" id="UP000654279">
    <property type="component" value="Unassembled WGS sequence"/>
</dbReference>
<evidence type="ECO:0000313" key="2">
    <source>
        <dbReference type="Proteomes" id="UP000654279"/>
    </source>
</evidence>
<sequence>MDAARLALARENAADMARLLTKEDIAFLIQCLYERADAVRYPAFLLLKARSVIAEDVCPYWEEVAALLEDKNSYRRNIALWLIAENVRWAGTTAFKAVYPTYMARFQDEKFITVRQAIQAIPAWVPYAPALAEQTAQQLLDMPLTPYRDSQRPLILADRVAALMAIDRLAPSERIRTFILDAITGGMLTL</sequence>
<dbReference type="InterPro" id="IPR016024">
    <property type="entry name" value="ARM-type_fold"/>
</dbReference>
<reference evidence="1" key="1">
    <citation type="submission" date="2020-08" db="EMBL/GenBank/DDBJ databases">
        <title>Genome public.</title>
        <authorList>
            <person name="Liu C."/>
            <person name="Sun Q."/>
        </authorList>
    </citation>
    <scope>NUCLEOTIDE SEQUENCE</scope>
    <source>
        <strain evidence="1">NSJ-44</strain>
    </source>
</reference>
<dbReference type="EMBL" id="JACRSO010000001">
    <property type="protein sequence ID" value="MBC8527928.1"/>
    <property type="molecule type" value="Genomic_DNA"/>
</dbReference>
<proteinExistence type="predicted"/>
<protein>
    <submittedName>
        <fullName evidence="1">Uncharacterized protein</fullName>
    </submittedName>
</protein>
<gene>
    <name evidence="1" type="ORF">H8699_00560</name>
</gene>
<dbReference type="SUPFAM" id="SSF48371">
    <property type="entry name" value="ARM repeat"/>
    <property type="match status" value="1"/>
</dbReference>
<name>A0A926HLC1_9FIRM</name>
<keyword evidence="2" id="KW-1185">Reference proteome</keyword>
<evidence type="ECO:0000313" key="1">
    <source>
        <dbReference type="EMBL" id="MBC8527928.1"/>
    </source>
</evidence>
<accession>A0A926HLC1</accession>
<comment type="caution">
    <text evidence="1">The sequence shown here is derived from an EMBL/GenBank/DDBJ whole genome shotgun (WGS) entry which is preliminary data.</text>
</comment>
<organism evidence="1 2">
    <name type="scientific">Luoshenia tenuis</name>
    <dbReference type="NCBI Taxonomy" id="2763654"/>
    <lineage>
        <taxon>Bacteria</taxon>
        <taxon>Bacillati</taxon>
        <taxon>Bacillota</taxon>
        <taxon>Clostridia</taxon>
        <taxon>Christensenellales</taxon>
        <taxon>Christensenellaceae</taxon>
        <taxon>Luoshenia</taxon>
    </lineage>
</organism>